<organism evidence="1 2">
    <name type="scientific">Tribolium castaneum</name>
    <name type="common">Red flour beetle</name>
    <dbReference type="NCBI Taxonomy" id="7070"/>
    <lineage>
        <taxon>Eukaryota</taxon>
        <taxon>Metazoa</taxon>
        <taxon>Ecdysozoa</taxon>
        <taxon>Arthropoda</taxon>
        <taxon>Hexapoda</taxon>
        <taxon>Insecta</taxon>
        <taxon>Pterygota</taxon>
        <taxon>Neoptera</taxon>
        <taxon>Endopterygota</taxon>
        <taxon>Coleoptera</taxon>
        <taxon>Polyphaga</taxon>
        <taxon>Cucujiformia</taxon>
        <taxon>Tenebrionidae</taxon>
        <taxon>Tenebrionidae incertae sedis</taxon>
        <taxon>Tribolium</taxon>
    </lineage>
</organism>
<dbReference type="HOGENOM" id="CLU_1827824_0_0_1"/>
<name>D6X310_TRICA</name>
<evidence type="ECO:0000313" key="2">
    <source>
        <dbReference type="Proteomes" id="UP000007266"/>
    </source>
</evidence>
<proteinExistence type="predicted"/>
<dbReference type="EMBL" id="KQ971372">
    <property type="protein sequence ID" value="EFA09811.1"/>
    <property type="molecule type" value="Genomic_DNA"/>
</dbReference>
<gene>
    <name evidence="1" type="primary">GLEAN_11956</name>
    <name evidence="1" type="ORF">TcasGA2_TC011956</name>
</gene>
<evidence type="ECO:0000313" key="1">
    <source>
        <dbReference type="EMBL" id="EFA09811.1"/>
    </source>
</evidence>
<reference evidence="1 2" key="1">
    <citation type="journal article" date="2008" name="Nature">
        <title>The genome of the model beetle and pest Tribolium castaneum.</title>
        <authorList>
            <consortium name="Tribolium Genome Sequencing Consortium"/>
            <person name="Richards S."/>
            <person name="Gibbs R.A."/>
            <person name="Weinstock G.M."/>
            <person name="Brown S.J."/>
            <person name="Denell R."/>
            <person name="Beeman R.W."/>
            <person name="Gibbs R."/>
            <person name="Beeman R.W."/>
            <person name="Brown S.J."/>
            <person name="Bucher G."/>
            <person name="Friedrich M."/>
            <person name="Grimmelikhuijzen C.J."/>
            <person name="Klingler M."/>
            <person name="Lorenzen M."/>
            <person name="Richards S."/>
            <person name="Roth S."/>
            <person name="Schroder R."/>
            <person name="Tautz D."/>
            <person name="Zdobnov E.M."/>
            <person name="Muzny D."/>
            <person name="Gibbs R.A."/>
            <person name="Weinstock G.M."/>
            <person name="Attaway T."/>
            <person name="Bell S."/>
            <person name="Buhay C.J."/>
            <person name="Chandrabose M.N."/>
            <person name="Chavez D."/>
            <person name="Clerk-Blankenburg K.P."/>
            <person name="Cree A."/>
            <person name="Dao M."/>
            <person name="Davis C."/>
            <person name="Chacko J."/>
            <person name="Dinh H."/>
            <person name="Dugan-Rocha S."/>
            <person name="Fowler G."/>
            <person name="Garner T.T."/>
            <person name="Garnes J."/>
            <person name="Gnirke A."/>
            <person name="Hawes A."/>
            <person name="Hernandez J."/>
            <person name="Hines S."/>
            <person name="Holder M."/>
            <person name="Hume J."/>
            <person name="Jhangiani S.N."/>
            <person name="Joshi V."/>
            <person name="Khan Z.M."/>
            <person name="Jackson L."/>
            <person name="Kovar C."/>
            <person name="Kowis A."/>
            <person name="Lee S."/>
            <person name="Lewis L.R."/>
            <person name="Margolis J."/>
            <person name="Morgan M."/>
            <person name="Nazareth L.V."/>
            <person name="Nguyen N."/>
            <person name="Okwuonu G."/>
            <person name="Parker D."/>
            <person name="Richards S."/>
            <person name="Ruiz S.J."/>
            <person name="Santibanez J."/>
            <person name="Savard J."/>
            <person name="Scherer S.E."/>
            <person name="Schneider B."/>
            <person name="Sodergren E."/>
            <person name="Tautz D."/>
            <person name="Vattahil S."/>
            <person name="Villasana D."/>
            <person name="White C.S."/>
            <person name="Wright R."/>
            <person name="Park Y."/>
            <person name="Beeman R.W."/>
            <person name="Lord J."/>
            <person name="Oppert B."/>
            <person name="Lorenzen M."/>
            <person name="Brown S."/>
            <person name="Wang L."/>
            <person name="Savard J."/>
            <person name="Tautz D."/>
            <person name="Richards S."/>
            <person name="Weinstock G."/>
            <person name="Gibbs R.A."/>
            <person name="Liu Y."/>
            <person name="Worley K."/>
            <person name="Weinstock G."/>
            <person name="Elsik C.G."/>
            <person name="Reese J.T."/>
            <person name="Elhaik E."/>
            <person name="Landan G."/>
            <person name="Graur D."/>
            <person name="Arensburger P."/>
            <person name="Atkinson P."/>
            <person name="Beeman R.W."/>
            <person name="Beidler J."/>
            <person name="Brown S.J."/>
            <person name="Demuth J.P."/>
            <person name="Drury D.W."/>
            <person name="Du Y.Z."/>
            <person name="Fujiwara H."/>
            <person name="Lorenzen M."/>
            <person name="Maselli V."/>
            <person name="Osanai M."/>
            <person name="Park Y."/>
            <person name="Robertson H.M."/>
            <person name="Tu Z."/>
            <person name="Wang J.J."/>
            <person name="Wang S."/>
            <person name="Richards S."/>
            <person name="Song H."/>
            <person name="Zhang L."/>
            <person name="Sodergren E."/>
            <person name="Werner D."/>
            <person name="Stanke M."/>
            <person name="Morgenstern B."/>
            <person name="Solovyev V."/>
            <person name="Kosarev P."/>
            <person name="Brown G."/>
            <person name="Chen H.C."/>
            <person name="Ermolaeva O."/>
            <person name="Hlavina W."/>
            <person name="Kapustin Y."/>
            <person name="Kiryutin B."/>
            <person name="Kitts P."/>
            <person name="Maglott D."/>
            <person name="Pruitt K."/>
            <person name="Sapojnikov V."/>
            <person name="Souvorov A."/>
            <person name="Mackey A.J."/>
            <person name="Waterhouse R.M."/>
            <person name="Wyder S."/>
            <person name="Zdobnov E.M."/>
            <person name="Zdobnov E.M."/>
            <person name="Wyder S."/>
            <person name="Kriventseva E.V."/>
            <person name="Kadowaki T."/>
            <person name="Bork P."/>
            <person name="Aranda M."/>
            <person name="Bao R."/>
            <person name="Beermann A."/>
            <person name="Berns N."/>
            <person name="Bolognesi R."/>
            <person name="Bonneton F."/>
            <person name="Bopp D."/>
            <person name="Brown S.J."/>
            <person name="Bucher G."/>
            <person name="Butts T."/>
            <person name="Chaumot A."/>
            <person name="Denell R.E."/>
            <person name="Ferrier D.E."/>
            <person name="Friedrich M."/>
            <person name="Gordon C.M."/>
            <person name="Jindra M."/>
            <person name="Klingler M."/>
            <person name="Lan Q."/>
            <person name="Lattorff H.M."/>
            <person name="Laudet V."/>
            <person name="von Levetsow C."/>
            <person name="Liu Z."/>
            <person name="Lutz R."/>
            <person name="Lynch J.A."/>
            <person name="da Fonseca R.N."/>
            <person name="Posnien N."/>
            <person name="Reuter R."/>
            <person name="Roth S."/>
            <person name="Savard J."/>
            <person name="Schinko J.B."/>
            <person name="Schmitt C."/>
            <person name="Schoppmeier M."/>
            <person name="Schroder R."/>
            <person name="Shippy T.D."/>
            <person name="Simonnet F."/>
            <person name="Marques-Souza H."/>
            <person name="Tautz D."/>
            <person name="Tomoyasu Y."/>
            <person name="Trauner J."/>
            <person name="Van der Zee M."/>
            <person name="Vervoort M."/>
            <person name="Wittkopp N."/>
            <person name="Wimmer E.A."/>
            <person name="Yang X."/>
            <person name="Jones A.K."/>
            <person name="Sattelle D.B."/>
            <person name="Ebert P.R."/>
            <person name="Nelson D."/>
            <person name="Scott J.G."/>
            <person name="Beeman R.W."/>
            <person name="Muthukrishnan S."/>
            <person name="Kramer K.J."/>
            <person name="Arakane Y."/>
            <person name="Beeman R.W."/>
            <person name="Zhu Q."/>
            <person name="Hogenkamp D."/>
            <person name="Dixit R."/>
            <person name="Oppert B."/>
            <person name="Jiang H."/>
            <person name="Zou Z."/>
            <person name="Marshall J."/>
            <person name="Elpidina E."/>
            <person name="Vinokurov K."/>
            <person name="Oppert C."/>
            <person name="Zou Z."/>
            <person name="Evans J."/>
            <person name="Lu Z."/>
            <person name="Zhao P."/>
            <person name="Sumathipala N."/>
            <person name="Altincicek B."/>
            <person name="Vilcinskas A."/>
            <person name="Williams M."/>
            <person name="Hultmark D."/>
            <person name="Hetru C."/>
            <person name="Jiang H."/>
            <person name="Grimmelikhuijzen C.J."/>
            <person name="Hauser F."/>
            <person name="Cazzamali G."/>
            <person name="Williamson M."/>
            <person name="Park Y."/>
            <person name="Li B."/>
            <person name="Tanaka Y."/>
            <person name="Predel R."/>
            <person name="Neupert S."/>
            <person name="Schachtner J."/>
            <person name="Verleyen P."/>
            <person name="Raible F."/>
            <person name="Bork P."/>
            <person name="Friedrich M."/>
            <person name="Walden K.K."/>
            <person name="Robertson H.M."/>
            <person name="Angeli S."/>
            <person name="Foret S."/>
            <person name="Bucher G."/>
            <person name="Schuetz S."/>
            <person name="Maleszka R."/>
            <person name="Wimmer E.A."/>
            <person name="Beeman R.W."/>
            <person name="Lorenzen M."/>
            <person name="Tomoyasu Y."/>
            <person name="Miller S.C."/>
            <person name="Grossmann D."/>
            <person name="Bucher G."/>
        </authorList>
    </citation>
    <scope>NUCLEOTIDE SEQUENCE [LARGE SCALE GENOMIC DNA]</scope>
    <source>
        <strain evidence="1 2">Georgia GA2</strain>
    </source>
</reference>
<sequence length="141" mass="16441">MLDVLHFGFWYLCLRWVFVGACGRQMRLTLSKALGLWHRWSRWSGSMRGPCRSRRNWRISAGLRKFAVQRTNPHSQLQMKNNKGYDNAGSFFPRFARNHRYTSNVSADNSGMKNCIVLFNPNCAFLWHCVGNDASGNHNWK</sequence>
<reference evidence="1 2" key="2">
    <citation type="journal article" date="2010" name="Nucleic Acids Res.">
        <title>BeetleBase in 2010: revisions to provide comprehensive genomic information for Tribolium castaneum.</title>
        <authorList>
            <person name="Kim H.S."/>
            <person name="Murphy T."/>
            <person name="Xia J."/>
            <person name="Caragea D."/>
            <person name="Park Y."/>
            <person name="Beeman R.W."/>
            <person name="Lorenzen M.D."/>
            <person name="Butcher S."/>
            <person name="Manak J.R."/>
            <person name="Brown S.J."/>
        </authorList>
    </citation>
    <scope>GENOME REANNOTATION</scope>
    <source>
        <strain evidence="1 2">Georgia GA2</strain>
    </source>
</reference>
<accession>D6X310</accession>
<dbReference type="InParanoid" id="D6X310"/>
<protein>
    <submittedName>
        <fullName evidence="1">Uncharacterized protein</fullName>
    </submittedName>
</protein>
<keyword evidence="2" id="KW-1185">Reference proteome</keyword>
<dbReference type="AlphaFoldDB" id="D6X310"/>
<dbReference type="Proteomes" id="UP000007266">
    <property type="component" value="Linkage group 9"/>
</dbReference>